<protein>
    <recommendedName>
        <fullName evidence="2">ArsA/GET3 Anion-transporting ATPase-like domain-containing protein</fullName>
    </recommendedName>
</protein>
<dbReference type="Proteomes" id="UP000192611">
    <property type="component" value="Unassembled WGS sequence"/>
</dbReference>
<dbReference type="PANTHER" id="PTHR10803">
    <property type="entry name" value="ARSENICAL PUMP-DRIVING ATPASE ARSENITE-TRANSLOCATING ATPASE"/>
    <property type="match status" value="1"/>
</dbReference>
<feature type="domain" description="ArsA/GET3 Anion-transporting ATPase-like" evidence="2">
    <location>
        <begin position="7"/>
        <end position="295"/>
    </location>
</feature>
<gene>
    <name evidence="3" type="ORF">B6D57_02625</name>
</gene>
<organism evidence="3 4">
    <name type="scientific">Candidatus Coatesbacteria bacterium 4484_99</name>
    <dbReference type="NCBI Taxonomy" id="1970774"/>
    <lineage>
        <taxon>Bacteria</taxon>
        <taxon>Candidatus Coatesiibacteriota</taxon>
    </lineage>
</organism>
<evidence type="ECO:0000313" key="4">
    <source>
        <dbReference type="Proteomes" id="UP000192611"/>
    </source>
</evidence>
<comment type="caution">
    <text evidence="3">The sequence shown here is derived from an EMBL/GenBank/DDBJ whole genome shotgun (WGS) entry which is preliminary data.</text>
</comment>
<dbReference type="InterPro" id="IPR025723">
    <property type="entry name" value="ArsA/GET3_ATPase-like"/>
</dbReference>
<dbReference type="InterPro" id="IPR027417">
    <property type="entry name" value="P-loop_NTPase"/>
</dbReference>
<comment type="similarity">
    <text evidence="1">Belongs to the arsA ATPase family.</text>
</comment>
<dbReference type="GO" id="GO:0005524">
    <property type="term" value="F:ATP binding"/>
    <property type="evidence" value="ECO:0007669"/>
    <property type="project" value="InterPro"/>
</dbReference>
<dbReference type="GO" id="GO:0016887">
    <property type="term" value="F:ATP hydrolysis activity"/>
    <property type="evidence" value="ECO:0007669"/>
    <property type="project" value="InterPro"/>
</dbReference>
<evidence type="ECO:0000313" key="3">
    <source>
        <dbReference type="EMBL" id="OQX90550.1"/>
    </source>
</evidence>
<accession>A0A1W9S2M3</accession>
<dbReference type="EMBL" id="NATQ01000043">
    <property type="protein sequence ID" value="OQX90550.1"/>
    <property type="molecule type" value="Genomic_DNA"/>
</dbReference>
<dbReference type="PANTHER" id="PTHR10803:SF3">
    <property type="entry name" value="ATPASE GET3"/>
    <property type="match status" value="1"/>
</dbReference>
<dbReference type="AlphaFoldDB" id="A0A1W9S2M3"/>
<dbReference type="SUPFAM" id="SSF52540">
    <property type="entry name" value="P-loop containing nucleoside triphosphate hydrolases"/>
    <property type="match status" value="1"/>
</dbReference>
<dbReference type="InterPro" id="IPR016300">
    <property type="entry name" value="ATPase_ArsA/GET3"/>
</dbReference>
<dbReference type="Gene3D" id="3.40.50.300">
    <property type="entry name" value="P-loop containing nucleotide triphosphate hydrolases"/>
    <property type="match status" value="1"/>
</dbReference>
<name>A0A1W9S2M3_9BACT</name>
<reference evidence="4" key="1">
    <citation type="submission" date="2017-03" db="EMBL/GenBank/DDBJ databases">
        <title>Novel pathways for hydrocarbon cycling and metabolic interdependencies in hydrothermal sediment communities.</title>
        <authorList>
            <person name="Dombrowski N."/>
            <person name="Seitz K."/>
            <person name="Teske A."/>
            <person name="Baker B."/>
        </authorList>
    </citation>
    <scope>NUCLEOTIDE SEQUENCE [LARGE SCALE GENOMIC DNA]</scope>
</reference>
<sequence>MKISDRKVIMFAGKGGVGKTTCASATALQCANCGERVLIVSTDPTPSLIDIFNIEMTKKLTVVSDNLFVLEVSEDEIKEMWDRKFGEEVYEVFSSFVDIEYDVFVDFITSILPGLGEEFMVDYIRELAISNAYDRIIWDTAPLGQTLGLLKVPEMLYEHLRMAPRIYSHLKLGGMSKRPILDIIGGWCSLSEDNIEFLKHDVDIIIVTIPEALAVEQMERVFAEFKHFGLNISKIFINNCIEEVDSKFMRTKREQQMVHIATIKERYAHLGIYEIPLFPVEVRGIDRLNDVRATLFGEANS</sequence>
<proteinExistence type="inferred from homology"/>
<evidence type="ECO:0000259" key="2">
    <source>
        <dbReference type="Pfam" id="PF02374"/>
    </source>
</evidence>
<dbReference type="CDD" id="cd02035">
    <property type="entry name" value="ArsA"/>
    <property type="match status" value="1"/>
</dbReference>
<dbReference type="Pfam" id="PF02374">
    <property type="entry name" value="ArsA_ATPase"/>
    <property type="match status" value="1"/>
</dbReference>
<dbReference type="NCBIfam" id="TIGR00345">
    <property type="entry name" value="GET3_arsA_TRC40"/>
    <property type="match status" value="1"/>
</dbReference>
<evidence type="ECO:0000256" key="1">
    <source>
        <dbReference type="ARBA" id="ARBA00011040"/>
    </source>
</evidence>